<dbReference type="OMA" id="NTYSGVM"/>
<dbReference type="SUPFAM" id="SSF103473">
    <property type="entry name" value="MFS general substrate transporter"/>
    <property type="match status" value="1"/>
</dbReference>
<dbReference type="PROSITE" id="PS00216">
    <property type="entry name" value="SUGAR_TRANSPORT_1"/>
    <property type="match status" value="1"/>
</dbReference>
<feature type="domain" description="Major facilitator superfamily (MFS) profile" evidence="6">
    <location>
        <begin position="1"/>
        <end position="384"/>
    </location>
</feature>
<comment type="subcellular location">
    <subcellularLocation>
        <location evidence="1">Membrane</location>
        <topology evidence="1">Multi-pass membrane protein</topology>
    </subcellularLocation>
</comment>
<feature type="transmembrane region" description="Helical" evidence="5">
    <location>
        <begin position="330"/>
        <end position="353"/>
    </location>
</feature>
<evidence type="ECO:0000256" key="5">
    <source>
        <dbReference type="SAM" id="Phobius"/>
    </source>
</evidence>
<reference evidence="7" key="3">
    <citation type="submission" date="2025-09" db="UniProtKB">
        <authorList>
            <consortium name="Ensembl"/>
        </authorList>
    </citation>
    <scope>IDENTIFICATION</scope>
</reference>
<keyword evidence="3 5" id="KW-1133">Transmembrane helix</keyword>
<evidence type="ECO:0000256" key="4">
    <source>
        <dbReference type="ARBA" id="ARBA00023136"/>
    </source>
</evidence>
<dbReference type="Pfam" id="PF00083">
    <property type="entry name" value="Sugar_tr"/>
    <property type="match status" value="1"/>
</dbReference>
<dbReference type="PROSITE" id="PS50850">
    <property type="entry name" value="MFS"/>
    <property type="match status" value="1"/>
</dbReference>
<dbReference type="AlphaFoldDB" id="H2Y033"/>
<dbReference type="STRING" id="7719.ENSCINP00000035267"/>
<evidence type="ECO:0000313" key="8">
    <source>
        <dbReference type="Proteomes" id="UP000008144"/>
    </source>
</evidence>
<protein>
    <submittedName>
        <fullName evidence="7">Organic cation transporter protein-like</fullName>
    </submittedName>
</protein>
<dbReference type="InParanoid" id="H2Y033"/>
<feature type="transmembrane region" description="Helical" evidence="5">
    <location>
        <begin position="42"/>
        <end position="60"/>
    </location>
</feature>
<gene>
    <name evidence="7" type="primary">LOC100182342</name>
</gene>
<feature type="transmembrane region" description="Helical" evidence="5">
    <location>
        <begin position="99"/>
        <end position="121"/>
    </location>
</feature>
<feature type="transmembrane region" description="Helical" evidence="5">
    <location>
        <begin position="241"/>
        <end position="262"/>
    </location>
</feature>
<dbReference type="PANTHER" id="PTHR24064">
    <property type="entry name" value="SOLUTE CARRIER FAMILY 22 MEMBER"/>
    <property type="match status" value="1"/>
</dbReference>
<evidence type="ECO:0000256" key="2">
    <source>
        <dbReference type="ARBA" id="ARBA00022692"/>
    </source>
</evidence>
<name>H2Y033_CIOIN</name>
<dbReference type="GeneTree" id="ENSGT00940000162538"/>
<feature type="transmembrane region" description="Helical" evidence="5">
    <location>
        <begin position="127"/>
        <end position="146"/>
    </location>
</feature>
<keyword evidence="8" id="KW-1185">Reference proteome</keyword>
<feature type="transmembrane region" description="Helical" evidence="5">
    <location>
        <begin position="66"/>
        <end position="87"/>
    </location>
</feature>
<evidence type="ECO:0000313" key="7">
    <source>
        <dbReference type="Ensembl" id="ENSCINP00000035267.1"/>
    </source>
</evidence>
<sequence length="401" mass="44457">QFGLVCSKAWMRPTLVSVYFIGKMVGGFFGGVLSDRFGRKKVFLIFTAIQFIAAMSMSFSNSVITYAVMLFISGSGSLVNFMAAVLLGVEMVPPRCRSLIVFLMNIGYSCGYMLTALVAFLFRDWRWYLRFTGLIGVVYLPYYWLLDESPSWLKSNGKHDDAAKILLKILKMNKTATKDEEEVFQAKRGDETKGCLKTFGELIKKPILIGRYLIIIWAWIVVTVGYYTIALNTNSLSGDRFLNMMFAGLMELLACCMFYVAVEAWGRRNTYSGVMGVTAALVAANPLWISWSTTVVTIATMLSKLGLSLAFGVVYTYTGELFPTGTRHTVLATASSFGRAGTVVAPFIIFVGICNKSLPQLFCITTGLIALSSATVMLLPETKTRKLPQNVDEAVEMKRFS</sequence>
<evidence type="ECO:0000259" key="6">
    <source>
        <dbReference type="PROSITE" id="PS50850"/>
    </source>
</evidence>
<dbReference type="Proteomes" id="UP000008144">
    <property type="component" value="Unassembled WGS sequence"/>
</dbReference>
<keyword evidence="4 5" id="KW-0472">Membrane</keyword>
<reference evidence="8" key="1">
    <citation type="journal article" date="2002" name="Science">
        <title>The draft genome of Ciona intestinalis: insights into chordate and vertebrate origins.</title>
        <authorList>
            <person name="Dehal P."/>
            <person name="Satou Y."/>
            <person name="Campbell R.K."/>
            <person name="Chapman J."/>
            <person name="Degnan B."/>
            <person name="De Tomaso A."/>
            <person name="Davidson B."/>
            <person name="Di Gregorio A."/>
            <person name="Gelpke M."/>
            <person name="Goodstein D.M."/>
            <person name="Harafuji N."/>
            <person name="Hastings K.E."/>
            <person name="Ho I."/>
            <person name="Hotta K."/>
            <person name="Huang W."/>
            <person name="Kawashima T."/>
            <person name="Lemaire P."/>
            <person name="Martinez D."/>
            <person name="Meinertzhagen I.A."/>
            <person name="Necula S."/>
            <person name="Nonaka M."/>
            <person name="Putnam N."/>
            <person name="Rash S."/>
            <person name="Saiga H."/>
            <person name="Satake M."/>
            <person name="Terry A."/>
            <person name="Yamada L."/>
            <person name="Wang H.G."/>
            <person name="Awazu S."/>
            <person name="Azumi K."/>
            <person name="Boore J."/>
            <person name="Branno M."/>
            <person name="Chin-Bow S."/>
            <person name="DeSantis R."/>
            <person name="Doyle S."/>
            <person name="Francino P."/>
            <person name="Keys D.N."/>
            <person name="Haga S."/>
            <person name="Hayashi H."/>
            <person name="Hino K."/>
            <person name="Imai K.S."/>
            <person name="Inaba K."/>
            <person name="Kano S."/>
            <person name="Kobayashi K."/>
            <person name="Kobayashi M."/>
            <person name="Lee B.I."/>
            <person name="Makabe K.W."/>
            <person name="Manohar C."/>
            <person name="Matassi G."/>
            <person name="Medina M."/>
            <person name="Mochizuki Y."/>
            <person name="Mount S."/>
            <person name="Morishita T."/>
            <person name="Miura S."/>
            <person name="Nakayama A."/>
            <person name="Nishizaka S."/>
            <person name="Nomoto H."/>
            <person name="Ohta F."/>
            <person name="Oishi K."/>
            <person name="Rigoutsos I."/>
            <person name="Sano M."/>
            <person name="Sasaki A."/>
            <person name="Sasakura Y."/>
            <person name="Shoguchi E."/>
            <person name="Shin-i T."/>
            <person name="Spagnuolo A."/>
            <person name="Stainier D."/>
            <person name="Suzuki M.M."/>
            <person name="Tassy O."/>
            <person name="Takatori N."/>
            <person name="Tokuoka M."/>
            <person name="Yagi K."/>
            <person name="Yoshizaki F."/>
            <person name="Wada S."/>
            <person name="Zhang C."/>
            <person name="Hyatt P.D."/>
            <person name="Larimer F."/>
            <person name="Detter C."/>
            <person name="Doggett N."/>
            <person name="Glavina T."/>
            <person name="Hawkins T."/>
            <person name="Richardson P."/>
            <person name="Lucas S."/>
            <person name="Kohara Y."/>
            <person name="Levine M."/>
            <person name="Satoh N."/>
            <person name="Rokhsar D.S."/>
        </authorList>
    </citation>
    <scope>NUCLEOTIDE SEQUENCE [LARGE SCALE GENOMIC DNA]</scope>
</reference>
<dbReference type="InterPro" id="IPR005829">
    <property type="entry name" value="Sugar_transporter_CS"/>
</dbReference>
<dbReference type="InterPro" id="IPR005828">
    <property type="entry name" value="MFS_sugar_transport-like"/>
</dbReference>
<feature type="transmembrane region" description="Helical" evidence="5">
    <location>
        <begin position="359"/>
        <end position="379"/>
    </location>
</feature>
<reference evidence="7" key="2">
    <citation type="submission" date="2025-08" db="UniProtKB">
        <authorList>
            <consortium name="Ensembl"/>
        </authorList>
    </citation>
    <scope>IDENTIFICATION</scope>
</reference>
<dbReference type="GO" id="GO:0022857">
    <property type="term" value="F:transmembrane transporter activity"/>
    <property type="evidence" value="ECO:0007669"/>
    <property type="project" value="InterPro"/>
</dbReference>
<evidence type="ECO:0000256" key="3">
    <source>
        <dbReference type="ARBA" id="ARBA00022989"/>
    </source>
</evidence>
<feature type="transmembrane region" description="Helical" evidence="5">
    <location>
        <begin position="269"/>
        <end position="289"/>
    </location>
</feature>
<feature type="transmembrane region" description="Helical" evidence="5">
    <location>
        <begin position="14"/>
        <end position="33"/>
    </location>
</feature>
<dbReference type="InterPro" id="IPR020846">
    <property type="entry name" value="MFS_dom"/>
</dbReference>
<feature type="transmembrane region" description="Helical" evidence="5">
    <location>
        <begin position="295"/>
        <end position="318"/>
    </location>
</feature>
<evidence type="ECO:0000256" key="1">
    <source>
        <dbReference type="ARBA" id="ARBA00004141"/>
    </source>
</evidence>
<dbReference type="Gene3D" id="1.20.1250.20">
    <property type="entry name" value="MFS general substrate transporter like domains"/>
    <property type="match status" value="1"/>
</dbReference>
<accession>H2Y033</accession>
<dbReference type="InterPro" id="IPR036259">
    <property type="entry name" value="MFS_trans_sf"/>
</dbReference>
<feature type="transmembrane region" description="Helical" evidence="5">
    <location>
        <begin position="212"/>
        <end position="229"/>
    </location>
</feature>
<proteinExistence type="predicted"/>
<dbReference type="GO" id="GO:0016020">
    <property type="term" value="C:membrane"/>
    <property type="evidence" value="ECO:0007669"/>
    <property type="project" value="UniProtKB-SubCell"/>
</dbReference>
<keyword evidence="2 5" id="KW-0812">Transmembrane</keyword>
<organism evidence="7 8">
    <name type="scientific">Ciona intestinalis</name>
    <name type="common">Transparent sea squirt</name>
    <name type="synonym">Ascidia intestinalis</name>
    <dbReference type="NCBI Taxonomy" id="7719"/>
    <lineage>
        <taxon>Eukaryota</taxon>
        <taxon>Metazoa</taxon>
        <taxon>Chordata</taxon>
        <taxon>Tunicata</taxon>
        <taxon>Ascidiacea</taxon>
        <taxon>Phlebobranchia</taxon>
        <taxon>Cionidae</taxon>
        <taxon>Ciona</taxon>
    </lineage>
</organism>
<dbReference type="Ensembl" id="ENSCINT00000034872.1">
    <property type="protein sequence ID" value="ENSCINP00000035267.1"/>
    <property type="gene ID" value="ENSCING00000022676.1"/>
</dbReference>